<evidence type="ECO:0000256" key="7">
    <source>
        <dbReference type="ARBA" id="ARBA00047973"/>
    </source>
</evidence>
<dbReference type="InterPro" id="IPR010203">
    <property type="entry name" value="RraA"/>
</dbReference>
<comment type="similarity">
    <text evidence="2 9">Belongs to the class II aldolase/RraA-like family.</text>
</comment>
<gene>
    <name evidence="10" type="primary">LOC112293942</name>
</gene>
<dbReference type="GO" id="GO:0047443">
    <property type="term" value="F:4-hydroxy-4-methyl-2-oxoglutarate aldolase activity"/>
    <property type="evidence" value="ECO:0007669"/>
    <property type="project" value="UniProtKB-EC"/>
</dbReference>
<dbReference type="Pfam" id="PF03737">
    <property type="entry name" value="RraA-like"/>
    <property type="match status" value="1"/>
</dbReference>
<keyword evidence="8" id="KW-0460">Magnesium</keyword>
<evidence type="ECO:0000256" key="9">
    <source>
        <dbReference type="RuleBase" id="RU004338"/>
    </source>
</evidence>
<evidence type="ECO:0000256" key="4">
    <source>
        <dbReference type="ARBA" id="ARBA00022723"/>
    </source>
</evidence>
<dbReference type="GO" id="GO:0051252">
    <property type="term" value="P:regulation of RNA metabolic process"/>
    <property type="evidence" value="ECO:0007669"/>
    <property type="project" value="InterPro"/>
</dbReference>
<evidence type="ECO:0000256" key="2">
    <source>
        <dbReference type="ARBA" id="ARBA00008621"/>
    </source>
</evidence>
<name>A0A7I4B430_PHYPA</name>
<sequence>MSLLTCDVCDAHEEQLTSGDLQVLTPGTLQAFGQKRIFSGRVVTVKVFEDNVLVRSTLEEPGNGRILVVEGGGSLRTALVGGNVAKLAETNGWAGLVIFGCVRDVDEINECAVGVRALAPCPVKSKKNGVGEKNVVVTFLGATIRPGDFCWVDNDGILVSTSVAPTLFITLLASRHRKNKAMRNYPLCVLCTHLKQFRLLCLQPWLKSPRVDSMLQTRAYPVPFS</sequence>
<dbReference type="PANTHER" id="PTHR33254">
    <property type="entry name" value="4-HYDROXY-4-METHYL-2-OXOGLUTARATE ALDOLASE 3-RELATED"/>
    <property type="match status" value="1"/>
</dbReference>
<feature type="binding site" evidence="8">
    <location>
        <begin position="81"/>
        <end position="84"/>
    </location>
    <ligand>
        <name>substrate</name>
    </ligand>
</feature>
<evidence type="ECO:0000256" key="8">
    <source>
        <dbReference type="PIRSR" id="PIRSR605493-1"/>
    </source>
</evidence>
<dbReference type="FunCoup" id="A0A7I4B430">
    <property type="interactions" value="513"/>
</dbReference>
<dbReference type="Proteomes" id="UP000006727">
    <property type="component" value="Chromosome 16"/>
</dbReference>
<evidence type="ECO:0000256" key="6">
    <source>
        <dbReference type="ARBA" id="ARBA00025046"/>
    </source>
</evidence>
<feature type="binding site" evidence="8">
    <location>
        <position position="104"/>
    </location>
    <ligand>
        <name>Mg(2+)</name>
        <dbReference type="ChEBI" id="CHEBI:18420"/>
    </ligand>
</feature>
<dbReference type="GO" id="GO:0008948">
    <property type="term" value="F:oxaloacetate decarboxylase activity"/>
    <property type="evidence" value="ECO:0007669"/>
    <property type="project" value="UniProtKB-EC"/>
</dbReference>
<reference evidence="10" key="3">
    <citation type="submission" date="2020-12" db="UniProtKB">
        <authorList>
            <consortium name="EnsemblPlants"/>
        </authorList>
    </citation>
    <scope>IDENTIFICATION</scope>
</reference>
<organism evidence="10 11">
    <name type="scientific">Physcomitrium patens</name>
    <name type="common">Spreading-leaved earth moss</name>
    <name type="synonym">Physcomitrella patens</name>
    <dbReference type="NCBI Taxonomy" id="3218"/>
    <lineage>
        <taxon>Eukaryota</taxon>
        <taxon>Viridiplantae</taxon>
        <taxon>Streptophyta</taxon>
        <taxon>Embryophyta</taxon>
        <taxon>Bryophyta</taxon>
        <taxon>Bryophytina</taxon>
        <taxon>Bryopsida</taxon>
        <taxon>Funariidae</taxon>
        <taxon>Funariales</taxon>
        <taxon>Funariaceae</taxon>
        <taxon>Physcomitrium</taxon>
    </lineage>
</organism>
<evidence type="ECO:0000256" key="1">
    <source>
        <dbReference type="ARBA" id="ARBA00001342"/>
    </source>
</evidence>
<evidence type="ECO:0000313" key="10">
    <source>
        <dbReference type="EnsemblPlants" id="Pp3c16_16820V3.4"/>
    </source>
</evidence>
<feature type="binding site" evidence="8">
    <location>
        <position position="103"/>
    </location>
    <ligand>
        <name>substrate</name>
    </ligand>
</feature>
<evidence type="ECO:0000256" key="5">
    <source>
        <dbReference type="ARBA" id="ARBA00023239"/>
    </source>
</evidence>
<comment type="catalytic activity">
    <reaction evidence="1 9">
        <text>4-hydroxy-4-methyl-2-oxoglutarate = 2 pyruvate</text>
        <dbReference type="Rhea" id="RHEA:22748"/>
        <dbReference type="ChEBI" id="CHEBI:15361"/>
        <dbReference type="ChEBI" id="CHEBI:58276"/>
        <dbReference type="EC" id="4.1.3.17"/>
    </reaction>
</comment>
<dbReference type="Gramene" id="Pp3c16_16820V3.4">
    <property type="protein sequence ID" value="Pp3c16_16820V3.4"/>
    <property type="gene ID" value="Pp3c16_16820"/>
</dbReference>
<proteinExistence type="inferred from homology"/>
<dbReference type="SUPFAM" id="SSF89562">
    <property type="entry name" value="RraA-like"/>
    <property type="match status" value="1"/>
</dbReference>
<keyword evidence="5 9" id="KW-0456">Lyase</keyword>
<dbReference type="NCBIfam" id="NF006875">
    <property type="entry name" value="PRK09372.1"/>
    <property type="match status" value="1"/>
</dbReference>
<dbReference type="EMBL" id="ABEU02000016">
    <property type="status" value="NOT_ANNOTATED_CDS"/>
    <property type="molecule type" value="Genomic_DNA"/>
</dbReference>
<dbReference type="GO" id="GO:0008428">
    <property type="term" value="F:ribonuclease inhibitor activity"/>
    <property type="evidence" value="ECO:0007669"/>
    <property type="project" value="InterPro"/>
</dbReference>
<dbReference type="Gene3D" id="3.50.30.40">
    <property type="entry name" value="Ribonuclease E inhibitor RraA/RraA-like"/>
    <property type="match status" value="1"/>
</dbReference>
<evidence type="ECO:0000313" key="11">
    <source>
        <dbReference type="Proteomes" id="UP000006727"/>
    </source>
</evidence>
<keyword evidence="11" id="KW-1185">Reference proteome</keyword>
<reference evidence="10 11" key="2">
    <citation type="journal article" date="2018" name="Plant J.">
        <title>The Physcomitrella patens chromosome-scale assembly reveals moss genome structure and evolution.</title>
        <authorList>
            <person name="Lang D."/>
            <person name="Ullrich K.K."/>
            <person name="Murat F."/>
            <person name="Fuchs J."/>
            <person name="Jenkins J."/>
            <person name="Haas F.B."/>
            <person name="Piednoel M."/>
            <person name="Gundlach H."/>
            <person name="Van Bel M."/>
            <person name="Meyberg R."/>
            <person name="Vives C."/>
            <person name="Morata J."/>
            <person name="Symeonidi A."/>
            <person name="Hiss M."/>
            <person name="Muchero W."/>
            <person name="Kamisugi Y."/>
            <person name="Saleh O."/>
            <person name="Blanc G."/>
            <person name="Decker E.L."/>
            <person name="van Gessel N."/>
            <person name="Grimwood J."/>
            <person name="Hayes R.D."/>
            <person name="Graham S.W."/>
            <person name="Gunter L.E."/>
            <person name="McDaniel S.F."/>
            <person name="Hoernstein S.N.W."/>
            <person name="Larsson A."/>
            <person name="Li F.W."/>
            <person name="Perroud P.F."/>
            <person name="Phillips J."/>
            <person name="Ranjan P."/>
            <person name="Rokshar D.S."/>
            <person name="Rothfels C.J."/>
            <person name="Schneider L."/>
            <person name="Shu S."/>
            <person name="Stevenson D.W."/>
            <person name="Thummler F."/>
            <person name="Tillich M."/>
            <person name="Villarreal Aguilar J.C."/>
            <person name="Widiez T."/>
            <person name="Wong G.K."/>
            <person name="Wymore A."/>
            <person name="Zhang Y."/>
            <person name="Zimmer A.D."/>
            <person name="Quatrano R.S."/>
            <person name="Mayer K.F.X."/>
            <person name="Goodstein D."/>
            <person name="Casacuberta J.M."/>
            <person name="Vandepoele K."/>
            <person name="Reski R."/>
            <person name="Cuming A.C."/>
            <person name="Tuskan G.A."/>
            <person name="Maumus F."/>
            <person name="Salse J."/>
            <person name="Schmutz J."/>
            <person name="Rensing S.A."/>
        </authorList>
    </citation>
    <scope>NUCLEOTIDE SEQUENCE [LARGE SCALE GENOMIC DNA]</scope>
    <source>
        <strain evidence="10 11">cv. Gransden 2004</strain>
    </source>
</reference>
<dbReference type="InterPro" id="IPR005493">
    <property type="entry name" value="RraA/RraA-like"/>
</dbReference>
<dbReference type="EC" id="4.1.3.17" evidence="9"/>
<comment type="subunit">
    <text evidence="3 9">Homotrimer.</text>
</comment>
<protein>
    <recommendedName>
        <fullName evidence="9">4-hydroxy-4-methyl-2-oxoglutarate aldolase</fullName>
        <shortName evidence="9">HMG aldolase</shortName>
        <ecNumber evidence="9">4.1.1.112</ecNumber>
        <ecNumber evidence="9">4.1.3.17</ecNumber>
    </recommendedName>
    <alternativeName>
        <fullName evidence="9">Oxaloacetate decarboxylase</fullName>
    </alternativeName>
</protein>
<dbReference type="InParanoid" id="A0A7I4B430"/>
<reference evidence="10 11" key="1">
    <citation type="journal article" date="2008" name="Science">
        <title>The Physcomitrella genome reveals evolutionary insights into the conquest of land by plants.</title>
        <authorList>
            <person name="Rensing S."/>
            <person name="Lang D."/>
            <person name="Zimmer A."/>
            <person name="Terry A."/>
            <person name="Salamov A."/>
            <person name="Shapiro H."/>
            <person name="Nishiyama T."/>
            <person name="Perroud P.-F."/>
            <person name="Lindquist E."/>
            <person name="Kamisugi Y."/>
            <person name="Tanahashi T."/>
            <person name="Sakakibara K."/>
            <person name="Fujita T."/>
            <person name="Oishi K."/>
            <person name="Shin-I T."/>
            <person name="Kuroki Y."/>
            <person name="Toyoda A."/>
            <person name="Suzuki Y."/>
            <person name="Hashimoto A."/>
            <person name="Yamaguchi K."/>
            <person name="Sugano A."/>
            <person name="Kohara Y."/>
            <person name="Fujiyama A."/>
            <person name="Anterola A."/>
            <person name="Aoki S."/>
            <person name="Ashton N."/>
            <person name="Barbazuk W.B."/>
            <person name="Barker E."/>
            <person name="Bennetzen J."/>
            <person name="Bezanilla M."/>
            <person name="Blankenship R."/>
            <person name="Cho S.H."/>
            <person name="Dutcher S."/>
            <person name="Estelle M."/>
            <person name="Fawcett J.A."/>
            <person name="Gundlach H."/>
            <person name="Hanada K."/>
            <person name="Heyl A."/>
            <person name="Hicks K.A."/>
            <person name="Hugh J."/>
            <person name="Lohr M."/>
            <person name="Mayer K."/>
            <person name="Melkozernov A."/>
            <person name="Murata T."/>
            <person name="Nelson D."/>
            <person name="Pils B."/>
            <person name="Prigge M."/>
            <person name="Reiss B."/>
            <person name="Renner T."/>
            <person name="Rombauts S."/>
            <person name="Rushton P."/>
            <person name="Sanderfoot A."/>
            <person name="Schween G."/>
            <person name="Shiu S.-H."/>
            <person name="Stueber K."/>
            <person name="Theodoulou F.L."/>
            <person name="Tu H."/>
            <person name="Van de Peer Y."/>
            <person name="Verrier P.J."/>
            <person name="Waters E."/>
            <person name="Wood A."/>
            <person name="Yang L."/>
            <person name="Cove D."/>
            <person name="Cuming A."/>
            <person name="Hasebe M."/>
            <person name="Lucas S."/>
            <person name="Mishler D.B."/>
            <person name="Reski R."/>
            <person name="Grigoriev I."/>
            <person name="Quatrano R.S."/>
            <person name="Boore J.L."/>
        </authorList>
    </citation>
    <scope>NUCLEOTIDE SEQUENCE [LARGE SCALE GENOMIC DNA]</scope>
    <source>
        <strain evidence="10 11">cv. Gransden 2004</strain>
    </source>
</reference>
<comment type="cofactor">
    <cofactor evidence="9">
        <name>a divalent metal cation</name>
        <dbReference type="ChEBI" id="CHEBI:60240"/>
    </cofactor>
</comment>
<dbReference type="AlphaFoldDB" id="A0A7I4B430"/>
<accession>A0A7I4B430</accession>
<keyword evidence="4 8" id="KW-0479">Metal-binding</keyword>
<dbReference type="CDD" id="cd16841">
    <property type="entry name" value="RraA_family"/>
    <property type="match status" value="1"/>
</dbReference>
<dbReference type="EnsemblPlants" id="Pp3c16_16820V3.4">
    <property type="protein sequence ID" value="Pp3c16_16820V3.4"/>
    <property type="gene ID" value="Pp3c16_16820"/>
</dbReference>
<comment type="catalytic activity">
    <reaction evidence="7 9">
        <text>oxaloacetate + H(+) = pyruvate + CO2</text>
        <dbReference type="Rhea" id="RHEA:15641"/>
        <dbReference type="ChEBI" id="CHEBI:15361"/>
        <dbReference type="ChEBI" id="CHEBI:15378"/>
        <dbReference type="ChEBI" id="CHEBI:16452"/>
        <dbReference type="ChEBI" id="CHEBI:16526"/>
        <dbReference type="EC" id="4.1.1.112"/>
    </reaction>
</comment>
<dbReference type="GO" id="GO:0046872">
    <property type="term" value="F:metal ion binding"/>
    <property type="evidence" value="ECO:0007669"/>
    <property type="project" value="UniProtKB-KW"/>
</dbReference>
<dbReference type="NCBIfam" id="TIGR01935">
    <property type="entry name" value="NOT-MenG"/>
    <property type="match status" value="1"/>
</dbReference>
<comment type="function">
    <text evidence="6 9">Catalyzes the aldol cleavage of 4-hydroxy-4-methyl-2-oxoglutarate (HMG) into 2 molecules of pyruvate. Also contains a secondary oxaloacetate (OAA) decarboxylase activity due to the common pyruvate enolate transition state formed following C-C bond cleavage in the retro-aldol and decarboxylation reactions.</text>
</comment>
<dbReference type="EC" id="4.1.1.112" evidence="9"/>
<dbReference type="InterPro" id="IPR036704">
    <property type="entry name" value="RraA/RraA-like_sf"/>
</dbReference>
<comment type="cofactor">
    <cofactor evidence="8">
        <name>Mg(2+)</name>
        <dbReference type="ChEBI" id="CHEBI:18420"/>
    </cofactor>
</comment>
<evidence type="ECO:0000256" key="3">
    <source>
        <dbReference type="ARBA" id="ARBA00011233"/>
    </source>
</evidence>
<dbReference type="PANTHER" id="PTHR33254:SF4">
    <property type="entry name" value="4-HYDROXY-4-METHYL-2-OXOGLUTARATE ALDOLASE 3-RELATED"/>
    <property type="match status" value="1"/>
</dbReference>